<dbReference type="Pfam" id="PF18426">
    <property type="entry name" value="Tli4_C"/>
    <property type="match status" value="1"/>
</dbReference>
<organism evidence="4 5">
    <name type="scientific">Acinetobacter gerneri DSM 14967 = CIP 107464 = MTCC 9824</name>
    <dbReference type="NCBI Taxonomy" id="1120926"/>
    <lineage>
        <taxon>Bacteria</taxon>
        <taxon>Pseudomonadati</taxon>
        <taxon>Pseudomonadota</taxon>
        <taxon>Gammaproteobacteria</taxon>
        <taxon>Moraxellales</taxon>
        <taxon>Moraxellaceae</taxon>
        <taxon>Acinetobacter</taxon>
    </lineage>
</organism>
<feature type="chain" id="PRO_5004138223" description="Tle cognate immunity protein 4 C-terminal domain-containing protein" evidence="1">
    <location>
        <begin position="21"/>
        <end position="340"/>
    </location>
</feature>
<gene>
    <name evidence="4" type="ORF">F960_01421</name>
</gene>
<proteinExistence type="predicted"/>
<name>N8ZKS4_9GAMM</name>
<evidence type="ECO:0000259" key="3">
    <source>
        <dbReference type="Pfam" id="PF18443"/>
    </source>
</evidence>
<dbReference type="GeneID" id="84208807"/>
<protein>
    <recommendedName>
        <fullName evidence="6">Tle cognate immunity protein 4 C-terminal domain-containing protein</fullName>
    </recommendedName>
</protein>
<evidence type="ECO:0000313" key="5">
    <source>
        <dbReference type="Proteomes" id="UP000013117"/>
    </source>
</evidence>
<evidence type="ECO:0000313" key="4">
    <source>
        <dbReference type="EMBL" id="ENV34354.1"/>
    </source>
</evidence>
<dbReference type="AlphaFoldDB" id="N8ZKS4"/>
<keyword evidence="1" id="KW-0732">Signal</keyword>
<dbReference type="Proteomes" id="UP000013117">
    <property type="component" value="Unassembled WGS sequence"/>
</dbReference>
<dbReference type="OrthoDB" id="8752886at2"/>
<dbReference type="STRING" id="202952.GCA_000747725_01916"/>
<dbReference type="HOGENOM" id="CLU_828030_0_0_6"/>
<dbReference type="InterPro" id="IPR041290">
    <property type="entry name" value="Tli4_C"/>
</dbReference>
<evidence type="ECO:0000256" key="1">
    <source>
        <dbReference type="SAM" id="SignalP"/>
    </source>
</evidence>
<dbReference type="InterPro" id="IPR040761">
    <property type="entry name" value="Tli4_N"/>
</dbReference>
<sequence>MKKLASVLVLATTIFNTSCSYVGTAQTNQLGKSMSTINLEDTKTWCLGRYAFEIPAEANVFGQSVNFDTFRIKVKSNASKADYAQAVEKIRNDYKTEGKRILLDDKPEVKYGQRLTKIIRGKYSPDPLVPIDVFAFVLDKNTLFLIEGGYGNREANKLRSDETIEHIVKNLRARGDHEVPAEAGFCIDKGFIKDSGEKYRYSMQQFSFDFIKYPSVVIRFEEEATLQPTLELIPRITEKLLKVGQSKRQIEKGTIRKGIKNQSGSTGLQGQEWITIEPMKGKDGISALWEHTGTSRQSLDPLIKLEVNTGYESFTSKTASLTEIEALKLYESIMKSIRKF</sequence>
<dbReference type="eggNOG" id="ENOG5033K3W">
    <property type="taxonomic scope" value="Bacteria"/>
</dbReference>
<feature type="domain" description="Tle cognate immunity protein 4 C-terminal" evidence="2">
    <location>
        <begin position="178"/>
        <end position="338"/>
    </location>
</feature>
<evidence type="ECO:0000259" key="2">
    <source>
        <dbReference type="Pfam" id="PF18426"/>
    </source>
</evidence>
<accession>N8ZKS4</accession>
<keyword evidence="5" id="KW-1185">Reference proteome</keyword>
<feature type="domain" description="Tle cognate immunity protein 4 N-terminal" evidence="3">
    <location>
        <begin position="43"/>
        <end position="158"/>
    </location>
</feature>
<comment type="caution">
    <text evidence="4">The sequence shown here is derived from an EMBL/GenBank/DDBJ whole genome shotgun (WGS) entry which is preliminary data.</text>
</comment>
<dbReference type="Pfam" id="PF18443">
    <property type="entry name" value="Tli4_N"/>
    <property type="match status" value="1"/>
</dbReference>
<dbReference type="PATRIC" id="fig|1120926.3.peg.1361"/>
<dbReference type="RefSeq" id="WP_004860636.1">
    <property type="nucleotide sequence ID" value="NZ_ASYY01000038.1"/>
</dbReference>
<evidence type="ECO:0008006" key="6">
    <source>
        <dbReference type="Google" id="ProtNLM"/>
    </source>
</evidence>
<reference evidence="4 5" key="1">
    <citation type="submission" date="2013-02" db="EMBL/GenBank/DDBJ databases">
        <title>The Genome Sequence of Acinetobacter gerneri CIP 107464.</title>
        <authorList>
            <consortium name="The Broad Institute Genome Sequencing Platform"/>
            <consortium name="The Broad Institute Genome Sequencing Center for Infectious Disease"/>
            <person name="Cerqueira G."/>
            <person name="Feldgarden M."/>
            <person name="Courvalin P."/>
            <person name="Perichon B."/>
            <person name="Grillot-Courvalin C."/>
            <person name="Clermont D."/>
            <person name="Rocha E."/>
            <person name="Yoon E.-J."/>
            <person name="Nemec A."/>
            <person name="Walker B."/>
            <person name="Young S.K."/>
            <person name="Zeng Q."/>
            <person name="Gargeya S."/>
            <person name="Fitzgerald M."/>
            <person name="Haas B."/>
            <person name="Abouelleil A."/>
            <person name="Alvarado L."/>
            <person name="Arachchi H.M."/>
            <person name="Berlin A.M."/>
            <person name="Chapman S.B."/>
            <person name="Dewar J."/>
            <person name="Goldberg J."/>
            <person name="Griggs A."/>
            <person name="Gujja S."/>
            <person name="Hansen M."/>
            <person name="Howarth C."/>
            <person name="Imamovic A."/>
            <person name="Larimer J."/>
            <person name="McCowan C."/>
            <person name="Murphy C."/>
            <person name="Neiman D."/>
            <person name="Pearson M."/>
            <person name="Priest M."/>
            <person name="Roberts A."/>
            <person name="Saif S."/>
            <person name="Shea T."/>
            <person name="Sisk P."/>
            <person name="Sykes S."/>
            <person name="Wortman J."/>
            <person name="Nusbaum C."/>
            <person name="Birren B."/>
        </authorList>
    </citation>
    <scope>NUCLEOTIDE SEQUENCE [LARGE SCALE GENOMIC DNA]</scope>
    <source>
        <strain evidence="4 5">CIP 107464</strain>
    </source>
</reference>
<feature type="signal peptide" evidence="1">
    <location>
        <begin position="1"/>
        <end position="20"/>
    </location>
</feature>
<dbReference type="EMBL" id="APPN01000058">
    <property type="protein sequence ID" value="ENV34354.1"/>
    <property type="molecule type" value="Genomic_DNA"/>
</dbReference>